<protein>
    <submittedName>
        <fullName evidence="1">Uncharacterized protein</fullName>
    </submittedName>
</protein>
<accession>A0A8J2V3Y0</accession>
<reference evidence="1" key="2">
    <citation type="submission" date="2020-09" db="EMBL/GenBank/DDBJ databases">
        <authorList>
            <person name="Sun Q."/>
            <person name="Zhou Y."/>
        </authorList>
    </citation>
    <scope>NUCLEOTIDE SEQUENCE</scope>
    <source>
        <strain evidence="1">CGMCC 1.12921</strain>
    </source>
</reference>
<evidence type="ECO:0000313" key="2">
    <source>
        <dbReference type="Proteomes" id="UP000613582"/>
    </source>
</evidence>
<organism evidence="1 2">
    <name type="scientific">Aquisalinus flavus</name>
    <dbReference type="NCBI Taxonomy" id="1526572"/>
    <lineage>
        <taxon>Bacteria</taxon>
        <taxon>Pseudomonadati</taxon>
        <taxon>Pseudomonadota</taxon>
        <taxon>Alphaproteobacteria</taxon>
        <taxon>Parvularculales</taxon>
        <taxon>Parvularculaceae</taxon>
        <taxon>Aquisalinus</taxon>
    </lineage>
</organism>
<sequence>MDIPQSRQPRRHLSLYYADETFLMLDYTGAGCSTGCESWAHQNRLGSVVAVSDGEAPGE</sequence>
<proteinExistence type="predicted"/>
<name>A0A8J2V3Y0_9PROT</name>
<dbReference type="AlphaFoldDB" id="A0A8J2V3Y0"/>
<dbReference type="EMBL" id="BMGH01000001">
    <property type="protein sequence ID" value="GGD17020.1"/>
    <property type="molecule type" value="Genomic_DNA"/>
</dbReference>
<comment type="caution">
    <text evidence="1">The sequence shown here is derived from an EMBL/GenBank/DDBJ whole genome shotgun (WGS) entry which is preliminary data.</text>
</comment>
<gene>
    <name evidence="1" type="ORF">GCM10011342_27240</name>
</gene>
<keyword evidence="2" id="KW-1185">Reference proteome</keyword>
<reference evidence="1" key="1">
    <citation type="journal article" date="2014" name="Int. J. Syst. Evol. Microbiol.">
        <title>Complete genome sequence of Corynebacterium casei LMG S-19264T (=DSM 44701T), isolated from a smear-ripened cheese.</title>
        <authorList>
            <consortium name="US DOE Joint Genome Institute (JGI-PGF)"/>
            <person name="Walter F."/>
            <person name="Albersmeier A."/>
            <person name="Kalinowski J."/>
            <person name="Ruckert C."/>
        </authorList>
    </citation>
    <scope>NUCLEOTIDE SEQUENCE</scope>
    <source>
        <strain evidence="1">CGMCC 1.12921</strain>
    </source>
</reference>
<dbReference type="Proteomes" id="UP000613582">
    <property type="component" value="Unassembled WGS sequence"/>
</dbReference>
<evidence type="ECO:0000313" key="1">
    <source>
        <dbReference type="EMBL" id="GGD17020.1"/>
    </source>
</evidence>